<protein>
    <submittedName>
        <fullName evidence="2">Uncharacterized protein</fullName>
    </submittedName>
</protein>
<dbReference type="OrthoDB" id="524773at2759"/>
<reference evidence="2" key="1">
    <citation type="journal article" date="2020" name="bioRxiv">
        <title>Comparative genomics of Chlamydomonas.</title>
        <authorList>
            <person name="Craig R.J."/>
            <person name="Hasan A.R."/>
            <person name="Ness R.W."/>
            <person name="Keightley P.D."/>
        </authorList>
    </citation>
    <scope>NUCLEOTIDE SEQUENCE</scope>
    <source>
        <strain evidence="2">CCAP 11/70</strain>
    </source>
</reference>
<name>A0A836BRL8_9CHLO</name>
<evidence type="ECO:0000313" key="3">
    <source>
        <dbReference type="Proteomes" id="UP000612055"/>
    </source>
</evidence>
<comment type="caution">
    <text evidence="2">The sequence shown here is derived from an EMBL/GenBank/DDBJ whole genome shotgun (WGS) entry which is preliminary data.</text>
</comment>
<organism evidence="2 3">
    <name type="scientific">Edaphochlamys debaryana</name>
    <dbReference type="NCBI Taxonomy" id="47281"/>
    <lineage>
        <taxon>Eukaryota</taxon>
        <taxon>Viridiplantae</taxon>
        <taxon>Chlorophyta</taxon>
        <taxon>core chlorophytes</taxon>
        <taxon>Chlorophyceae</taxon>
        <taxon>CS clade</taxon>
        <taxon>Chlamydomonadales</taxon>
        <taxon>Chlamydomonadales incertae sedis</taxon>
        <taxon>Edaphochlamys</taxon>
    </lineage>
</organism>
<evidence type="ECO:0000256" key="1">
    <source>
        <dbReference type="SAM" id="MobiDB-lite"/>
    </source>
</evidence>
<keyword evidence="3" id="KW-1185">Reference proteome</keyword>
<dbReference type="AlphaFoldDB" id="A0A836BRL8"/>
<gene>
    <name evidence="2" type="ORF">HYH03_016270</name>
</gene>
<feature type="compositionally biased region" description="Basic and acidic residues" evidence="1">
    <location>
        <begin position="8"/>
        <end position="41"/>
    </location>
</feature>
<feature type="region of interest" description="Disordered" evidence="1">
    <location>
        <begin position="1"/>
        <end position="60"/>
    </location>
</feature>
<evidence type="ECO:0000313" key="2">
    <source>
        <dbReference type="EMBL" id="KAG2484974.1"/>
    </source>
</evidence>
<dbReference type="Proteomes" id="UP000612055">
    <property type="component" value="Unassembled WGS sequence"/>
</dbReference>
<sequence>MIQAMKNKAVERSQELRDAGREHRSQSVPRATHERLSDSGRIRQPRPQLPLRRPEKPDPEELNRNLAAKLQPLEAVAGSILASVEERKGGPVLAKGMAKDFVVGRATCASAAVVSLYGDRMEYKFSHASQGRIDMCMYTKDLVAPELDARSLALRFRIAKPLRHFIDAYDCTDPGHRLVITFTEKADASAFATALQGACKVALQVVGGEL</sequence>
<proteinExistence type="predicted"/>
<accession>A0A836BRL8</accession>
<dbReference type="EMBL" id="JAEHOE010000138">
    <property type="protein sequence ID" value="KAG2484974.1"/>
    <property type="molecule type" value="Genomic_DNA"/>
</dbReference>